<evidence type="ECO:0000256" key="1">
    <source>
        <dbReference type="RuleBase" id="RU363044"/>
    </source>
</evidence>
<dbReference type="InterPro" id="IPR010285">
    <property type="entry name" value="DNA_helicase_pif1-like_DEAD"/>
</dbReference>
<comment type="catalytic activity">
    <reaction evidence="1">
        <text>ATP + H2O = ADP + phosphate + H(+)</text>
        <dbReference type="Rhea" id="RHEA:13065"/>
        <dbReference type="ChEBI" id="CHEBI:15377"/>
        <dbReference type="ChEBI" id="CHEBI:15378"/>
        <dbReference type="ChEBI" id="CHEBI:30616"/>
        <dbReference type="ChEBI" id="CHEBI:43474"/>
        <dbReference type="ChEBI" id="CHEBI:456216"/>
        <dbReference type="EC" id="5.6.2.3"/>
    </reaction>
</comment>
<dbReference type="GO" id="GO:0016887">
    <property type="term" value="F:ATP hydrolysis activity"/>
    <property type="evidence" value="ECO:0007669"/>
    <property type="project" value="RHEA"/>
</dbReference>
<keyword evidence="1" id="KW-0347">Helicase</keyword>
<dbReference type="OrthoDB" id="6152825at2759"/>
<evidence type="ECO:0000259" key="2">
    <source>
        <dbReference type="Pfam" id="PF05970"/>
    </source>
</evidence>
<dbReference type="EC" id="5.6.2.3" evidence="1"/>
<dbReference type="GO" id="GO:0043139">
    <property type="term" value="F:5'-3' DNA helicase activity"/>
    <property type="evidence" value="ECO:0007669"/>
    <property type="project" value="UniProtKB-EC"/>
</dbReference>
<reference evidence="4" key="1">
    <citation type="submission" date="2015-07" db="EMBL/GenBank/DDBJ databases">
        <title>MeaNS - Measles Nucleotide Surveillance Program.</title>
        <authorList>
            <person name="Tran T."/>
            <person name="Druce J."/>
        </authorList>
    </citation>
    <scope>NUCLEOTIDE SEQUENCE</scope>
    <source>
        <strain evidence="4">UCB-OBI-ISO-001</strain>
        <tissue evidence="4">Gonad</tissue>
    </source>
</reference>
<dbReference type="Pfam" id="PF21530">
    <property type="entry name" value="Pif1_2B_dom"/>
    <property type="match status" value="1"/>
</dbReference>
<protein>
    <recommendedName>
        <fullName evidence="1">ATP-dependent DNA helicase</fullName>
        <ecNumber evidence="1">5.6.2.3</ecNumber>
    </recommendedName>
</protein>
<evidence type="ECO:0000313" key="4">
    <source>
        <dbReference type="EMBL" id="KOF84553.1"/>
    </source>
</evidence>
<dbReference type="GO" id="GO:0005524">
    <property type="term" value="F:ATP binding"/>
    <property type="evidence" value="ECO:0007669"/>
    <property type="project" value="UniProtKB-KW"/>
</dbReference>
<organism evidence="4">
    <name type="scientific">Octopus bimaculoides</name>
    <name type="common">California two-spotted octopus</name>
    <dbReference type="NCBI Taxonomy" id="37653"/>
    <lineage>
        <taxon>Eukaryota</taxon>
        <taxon>Metazoa</taxon>
        <taxon>Spiralia</taxon>
        <taxon>Lophotrochozoa</taxon>
        <taxon>Mollusca</taxon>
        <taxon>Cephalopoda</taxon>
        <taxon>Coleoidea</taxon>
        <taxon>Octopodiformes</taxon>
        <taxon>Octopoda</taxon>
        <taxon>Incirrata</taxon>
        <taxon>Octopodidae</taxon>
        <taxon>Octopus</taxon>
    </lineage>
</organism>
<evidence type="ECO:0000259" key="3">
    <source>
        <dbReference type="Pfam" id="PF21530"/>
    </source>
</evidence>
<dbReference type="GO" id="GO:0006281">
    <property type="term" value="P:DNA repair"/>
    <property type="evidence" value="ECO:0007669"/>
    <property type="project" value="UniProtKB-KW"/>
</dbReference>
<keyword evidence="1" id="KW-0067">ATP-binding</keyword>
<dbReference type="GO" id="GO:0000723">
    <property type="term" value="P:telomere maintenance"/>
    <property type="evidence" value="ECO:0007669"/>
    <property type="project" value="InterPro"/>
</dbReference>
<dbReference type="AlphaFoldDB" id="A0A0L8H5K9"/>
<dbReference type="EMBL" id="KQ419117">
    <property type="protein sequence ID" value="KOF84553.1"/>
    <property type="molecule type" value="Genomic_DNA"/>
</dbReference>
<dbReference type="Pfam" id="PF05970">
    <property type="entry name" value="PIF1"/>
    <property type="match status" value="1"/>
</dbReference>
<keyword evidence="1" id="KW-0234">DNA repair</keyword>
<proteinExistence type="inferred from homology"/>
<dbReference type="GO" id="GO:0006310">
    <property type="term" value="P:DNA recombination"/>
    <property type="evidence" value="ECO:0007669"/>
    <property type="project" value="UniProtKB-KW"/>
</dbReference>
<dbReference type="PANTHER" id="PTHR10492:SF57">
    <property type="entry name" value="ATP-DEPENDENT DNA HELICASE"/>
    <property type="match status" value="1"/>
</dbReference>
<keyword evidence="1" id="KW-0233">DNA recombination</keyword>
<gene>
    <name evidence="4" type="ORF">OCBIM_22021877mg</name>
</gene>
<comment type="similarity">
    <text evidence="1">Belongs to the helicase family.</text>
</comment>
<dbReference type="PANTHER" id="PTHR10492">
    <property type="match status" value="1"/>
</dbReference>
<comment type="cofactor">
    <cofactor evidence="1">
        <name>Mg(2+)</name>
        <dbReference type="ChEBI" id="CHEBI:18420"/>
    </cofactor>
</comment>
<feature type="domain" description="DNA helicase Pif1-like DEAD-box helicase" evidence="2">
    <location>
        <begin position="1"/>
        <end position="88"/>
    </location>
</feature>
<keyword evidence="1" id="KW-0378">Hydrolase</keyword>
<keyword evidence="1" id="KW-0227">DNA damage</keyword>
<dbReference type="SUPFAM" id="SSF52540">
    <property type="entry name" value="P-loop containing nucleoside triphosphate hydrolases"/>
    <property type="match status" value="1"/>
</dbReference>
<feature type="domain" description="DNA helicase Pif1-like 2B" evidence="3">
    <location>
        <begin position="177"/>
        <end position="220"/>
    </location>
</feature>
<dbReference type="InterPro" id="IPR049163">
    <property type="entry name" value="Pif1-like_2B_dom"/>
</dbReference>
<dbReference type="InterPro" id="IPR027417">
    <property type="entry name" value="P-loop_NTPase"/>
</dbReference>
<accession>A0A0L8H5K9</accession>
<keyword evidence="1" id="KW-0547">Nucleotide-binding</keyword>
<name>A0A0L8H5K9_OCTBM</name>
<sequence>MAHRGGLDALDRALRDIRDSQAPMGSATLLLSGTRADEVQAYLKSTPLWRHVTILTLSTNTLSTRLYGDRNSSQFAKDILELGDGKMPLDAAGELDITLLCTIVSSINELKDKVFPNLQDNYYNLNWLCERTILAPKNLIVSKLNDQLLHFLPGNHRTFKSIDSMIENNAAVNYPTEFLNSLEPPCLPPHTLQLKEGIPIMLLQNLEPPKLCNGTRLVVRKVLNHVIEAAIISGSGKADDVFIPRVPLISSGAAIPFSFRSHLCYSFLHSCHLCYVNKRVTRVFSFHIHNHYFSGNYGSKECTRTVAITSTTAITPIS</sequence>